<dbReference type="AlphaFoldDB" id="A0AAW1UZV4"/>
<comment type="caution">
    <text evidence="2">The sequence shown here is derived from an EMBL/GenBank/DDBJ whole genome shotgun (WGS) entry which is preliminary data.</text>
</comment>
<evidence type="ECO:0000313" key="3">
    <source>
        <dbReference type="Proteomes" id="UP001431783"/>
    </source>
</evidence>
<name>A0AAW1UZV4_9CUCU</name>
<accession>A0AAW1UZV4</accession>
<reference evidence="2 3" key="1">
    <citation type="submission" date="2023-03" db="EMBL/GenBank/DDBJ databases">
        <title>Genome insight into feeding habits of ladybird beetles.</title>
        <authorList>
            <person name="Li H.-S."/>
            <person name="Huang Y.-H."/>
            <person name="Pang H."/>
        </authorList>
    </citation>
    <scope>NUCLEOTIDE SEQUENCE [LARGE SCALE GENOMIC DNA]</scope>
    <source>
        <strain evidence="2">SYSU_2023b</strain>
        <tissue evidence="2">Whole body</tissue>
    </source>
</reference>
<dbReference type="Proteomes" id="UP001431783">
    <property type="component" value="Unassembled WGS sequence"/>
</dbReference>
<evidence type="ECO:0000313" key="2">
    <source>
        <dbReference type="EMBL" id="KAK9886633.1"/>
    </source>
</evidence>
<proteinExistence type="predicted"/>
<organism evidence="2 3">
    <name type="scientific">Henosepilachna vigintioctopunctata</name>
    <dbReference type="NCBI Taxonomy" id="420089"/>
    <lineage>
        <taxon>Eukaryota</taxon>
        <taxon>Metazoa</taxon>
        <taxon>Ecdysozoa</taxon>
        <taxon>Arthropoda</taxon>
        <taxon>Hexapoda</taxon>
        <taxon>Insecta</taxon>
        <taxon>Pterygota</taxon>
        <taxon>Neoptera</taxon>
        <taxon>Endopterygota</taxon>
        <taxon>Coleoptera</taxon>
        <taxon>Polyphaga</taxon>
        <taxon>Cucujiformia</taxon>
        <taxon>Coccinelloidea</taxon>
        <taxon>Coccinellidae</taxon>
        <taxon>Epilachninae</taxon>
        <taxon>Epilachnini</taxon>
        <taxon>Henosepilachna</taxon>
    </lineage>
</organism>
<keyword evidence="3" id="KW-1185">Reference proteome</keyword>
<keyword evidence="1" id="KW-0812">Transmembrane</keyword>
<sequence length="140" mass="15930">MPELISIVSYQYKQVDGNFIYSGKRSFECILLHNWKKFRSMTLKEVHSAHSVVFEQFSCDHQLHSKMMSSKSATLFIGVLFISLLLFNVGASYRKPPFNGSIFGKRGNTLEYDTAGKTLSAMCEIASEACQAWFPNQEKK</sequence>
<dbReference type="EMBL" id="JARQZJ010000101">
    <property type="protein sequence ID" value="KAK9886633.1"/>
    <property type="molecule type" value="Genomic_DNA"/>
</dbReference>
<protein>
    <submittedName>
        <fullName evidence="2">Uncharacterized protein</fullName>
    </submittedName>
</protein>
<keyword evidence="1" id="KW-0472">Membrane</keyword>
<feature type="transmembrane region" description="Helical" evidence="1">
    <location>
        <begin position="73"/>
        <end position="93"/>
    </location>
</feature>
<gene>
    <name evidence="2" type="ORF">WA026_017556</name>
</gene>
<evidence type="ECO:0000256" key="1">
    <source>
        <dbReference type="SAM" id="Phobius"/>
    </source>
</evidence>
<keyword evidence="1" id="KW-1133">Transmembrane helix</keyword>